<evidence type="ECO:0000256" key="1">
    <source>
        <dbReference type="SAM" id="SignalP"/>
    </source>
</evidence>
<protein>
    <recommendedName>
        <fullName evidence="2">Sulfatase-modifying factor enzyme-like domain-containing protein</fullName>
    </recommendedName>
</protein>
<feature type="signal peptide" evidence="1">
    <location>
        <begin position="1"/>
        <end position="20"/>
    </location>
</feature>
<dbReference type="EMBL" id="AJYA01000033">
    <property type="protein sequence ID" value="EIM75113.1"/>
    <property type="molecule type" value="Genomic_DNA"/>
</dbReference>
<dbReference type="OrthoDB" id="9768004at2"/>
<organism evidence="3 4">
    <name type="scientific">Nitritalea halalkaliphila LW7</name>
    <dbReference type="NCBI Taxonomy" id="1189621"/>
    <lineage>
        <taxon>Bacteria</taxon>
        <taxon>Pseudomonadati</taxon>
        <taxon>Bacteroidota</taxon>
        <taxon>Cytophagia</taxon>
        <taxon>Cytophagales</taxon>
        <taxon>Cyclobacteriaceae</taxon>
        <taxon>Nitritalea</taxon>
    </lineage>
</organism>
<dbReference type="STRING" id="1189621.A3SI_14099"/>
<evidence type="ECO:0000313" key="4">
    <source>
        <dbReference type="Proteomes" id="UP000005551"/>
    </source>
</evidence>
<dbReference type="InterPro" id="IPR016187">
    <property type="entry name" value="CTDL_fold"/>
</dbReference>
<gene>
    <name evidence="3" type="ORF">A3SI_14099</name>
</gene>
<proteinExistence type="predicted"/>
<feature type="chain" id="PRO_5003700281" description="Sulfatase-modifying factor enzyme-like domain-containing protein" evidence="1">
    <location>
        <begin position="21"/>
        <end position="81"/>
    </location>
</feature>
<reference evidence="3 4" key="1">
    <citation type="submission" date="2012-05" db="EMBL/GenBank/DDBJ databases">
        <title>Genome sequence of Nitritalea halalkaliphila LW7.</title>
        <authorList>
            <person name="Jangir P.K."/>
            <person name="Singh A."/>
            <person name="Shivaji S."/>
            <person name="Sharma R."/>
        </authorList>
    </citation>
    <scope>NUCLEOTIDE SEQUENCE [LARGE SCALE GENOMIC DNA]</scope>
    <source>
        <strain evidence="3 4">LW7</strain>
    </source>
</reference>
<sequence length="81" mass="9007">MKTKRFITFFLLWFMTFALKAQQPSAAPKGMVLVPGNADIAPFYMDQYEVTNAEFYAFVEATGYVTVAERIGGIMATVPGK</sequence>
<comment type="caution">
    <text evidence="3">The sequence shown here is derived from an EMBL/GenBank/DDBJ whole genome shotgun (WGS) entry which is preliminary data.</text>
</comment>
<dbReference type="InterPro" id="IPR042095">
    <property type="entry name" value="SUMF_sf"/>
</dbReference>
<feature type="domain" description="Sulfatase-modifying factor enzyme-like" evidence="2">
    <location>
        <begin position="37"/>
        <end position="67"/>
    </location>
</feature>
<dbReference type="AlphaFoldDB" id="I5BZW1"/>
<dbReference type="SUPFAM" id="SSF56436">
    <property type="entry name" value="C-type lectin-like"/>
    <property type="match status" value="1"/>
</dbReference>
<dbReference type="Gene3D" id="3.90.1580.10">
    <property type="entry name" value="paralog of FGE (formylglycine-generating enzyme)"/>
    <property type="match status" value="1"/>
</dbReference>
<dbReference type="Proteomes" id="UP000005551">
    <property type="component" value="Unassembled WGS sequence"/>
</dbReference>
<feature type="non-terminal residue" evidence="3">
    <location>
        <position position="81"/>
    </location>
</feature>
<dbReference type="RefSeq" id="WP_009056034.1">
    <property type="nucleotide sequence ID" value="NZ_AJYA01000033.1"/>
</dbReference>
<keyword evidence="1" id="KW-0732">Signal</keyword>
<dbReference type="InterPro" id="IPR005532">
    <property type="entry name" value="SUMF_dom"/>
</dbReference>
<keyword evidence="4" id="KW-1185">Reference proteome</keyword>
<evidence type="ECO:0000259" key="2">
    <source>
        <dbReference type="Pfam" id="PF03781"/>
    </source>
</evidence>
<dbReference type="Pfam" id="PF03781">
    <property type="entry name" value="FGE-sulfatase"/>
    <property type="match status" value="1"/>
</dbReference>
<evidence type="ECO:0000313" key="3">
    <source>
        <dbReference type="EMBL" id="EIM75113.1"/>
    </source>
</evidence>
<accession>I5BZW1</accession>
<name>I5BZW1_9BACT</name>